<sequence>MGLPPELITSYAGTVSRIQPGDEIELRREKTDSEGRGNLANLRLANKVFCRCATPLLFRHVDATVGKIERLRDVSNSPYSGYVRHVDLGIGRNASPDRAQNARHAEDLASLLSPCLARFPNLSSLDFVGGTTGQELSFEINESLVDSMTKTLSGLELPQLRELDIGFPVAHDFEHLLFATHSPPLHNFKFDLRTLTWKMLHGLRHLGLHIQEWTVASAESRYAPVPVDPAYRAFHHLLHVRRFLAIVKAAENLRSLTISCTDMSPIV</sequence>
<evidence type="ECO:0000313" key="1">
    <source>
        <dbReference type="EMBL" id="KAK8076953.1"/>
    </source>
</evidence>
<name>A0ABR1W482_9PEZI</name>
<reference evidence="1 2" key="1">
    <citation type="submission" date="2023-01" db="EMBL/GenBank/DDBJ databases">
        <title>Analysis of 21 Apiospora genomes using comparative genomics revels a genus with tremendous synthesis potential of carbohydrate active enzymes and secondary metabolites.</title>
        <authorList>
            <person name="Sorensen T."/>
        </authorList>
    </citation>
    <scope>NUCLEOTIDE SEQUENCE [LARGE SCALE GENOMIC DNA]</scope>
    <source>
        <strain evidence="1 2">CBS 83171</strain>
    </source>
</reference>
<dbReference type="Proteomes" id="UP001446871">
    <property type="component" value="Unassembled WGS sequence"/>
</dbReference>
<proteinExistence type="predicted"/>
<gene>
    <name evidence="1" type="ORF">PG996_003123</name>
</gene>
<evidence type="ECO:0000313" key="2">
    <source>
        <dbReference type="Proteomes" id="UP001446871"/>
    </source>
</evidence>
<organism evidence="1 2">
    <name type="scientific">Apiospora saccharicola</name>
    <dbReference type="NCBI Taxonomy" id="335842"/>
    <lineage>
        <taxon>Eukaryota</taxon>
        <taxon>Fungi</taxon>
        <taxon>Dikarya</taxon>
        <taxon>Ascomycota</taxon>
        <taxon>Pezizomycotina</taxon>
        <taxon>Sordariomycetes</taxon>
        <taxon>Xylariomycetidae</taxon>
        <taxon>Amphisphaeriales</taxon>
        <taxon>Apiosporaceae</taxon>
        <taxon>Apiospora</taxon>
    </lineage>
</organism>
<protein>
    <submittedName>
        <fullName evidence="1">Uncharacterized protein</fullName>
    </submittedName>
</protein>
<dbReference type="EMBL" id="JAQQWM010000002">
    <property type="protein sequence ID" value="KAK8076953.1"/>
    <property type="molecule type" value="Genomic_DNA"/>
</dbReference>
<keyword evidence="2" id="KW-1185">Reference proteome</keyword>
<accession>A0ABR1W482</accession>
<comment type="caution">
    <text evidence="1">The sequence shown here is derived from an EMBL/GenBank/DDBJ whole genome shotgun (WGS) entry which is preliminary data.</text>
</comment>